<dbReference type="SUPFAM" id="SSF47240">
    <property type="entry name" value="Ferritin-like"/>
    <property type="match status" value="1"/>
</dbReference>
<dbReference type="Proteomes" id="UP000239665">
    <property type="component" value="Chromosome 1"/>
</dbReference>
<name>A0ABY1UGB3_PSESX</name>
<gene>
    <name evidence="2" type="ORF">CFBP3846_05582</name>
</gene>
<dbReference type="Gene3D" id="1.20.1260.10">
    <property type="match status" value="1"/>
</dbReference>
<dbReference type="EMBL" id="LT963402">
    <property type="protein sequence ID" value="SOS29943.1"/>
    <property type="molecule type" value="Genomic_DNA"/>
</dbReference>
<evidence type="ECO:0000313" key="2">
    <source>
        <dbReference type="EMBL" id="SOS29943.1"/>
    </source>
</evidence>
<keyword evidence="3" id="KW-1185">Reference proteome</keyword>
<dbReference type="Pfam" id="PF05067">
    <property type="entry name" value="Mn_catalase"/>
    <property type="match status" value="1"/>
</dbReference>
<sequence length="69" mass="8300">MFIHNKRLQYTVRVARPNPGLANLLLEQFGGAQGELAAAERQVSRRFLRKRFDERRARRIRHHRRHSPR</sequence>
<dbReference type="InterPro" id="IPR012347">
    <property type="entry name" value="Ferritin-like"/>
</dbReference>
<accession>A0ABY1UGB3</accession>
<comment type="similarity">
    <text evidence="1">Belongs to the manganese catalase family.</text>
</comment>
<dbReference type="InterPro" id="IPR009078">
    <property type="entry name" value="Ferritin-like_SF"/>
</dbReference>
<organism evidence="2 3">
    <name type="scientific">Pseudomonas syringae pv. avii</name>
    <dbReference type="NCBI Taxonomy" id="663959"/>
    <lineage>
        <taxon>Bacteria</taxon>
        <taxon>Pseudomonadati</taxon>
        <taxon>Pseudomonadota</taxon>
        <taxon>Gammaproteobacteria</taxon>
        <taxon>Pseudomonadales</taxon>
        <taxon>Pseudomonadaceae</taxon>
        <taxon>Pseudomonas</taxon>
        <taxon>Pseudomonas syringae</taxon>
    </lineage>
</organism>
<dbReference type="InterPro" id="IPR007760">
    <property type="entry name" value="Mn_catalase"/>
</dbReference>
<reference evidence="2 3" key="1">
    <citation type="submission" date="2017-11" db="EMBL/GenBank/DDBJ databases">
        <authorList>
            <person name="Blom J."/>
        </authorList>
    </citation>
    <scope>NUCLEOTIDE SEQUENCE [LARGE SCALE GENOMIC DNA]</scope>
    <source>
        <strain evidence="2 3">CFBP3846</strain>
    </source>
</reference>
<protein>
    <submittedName>
        <fullName evidence="2">Uncharacterized protein</fullName>
    </submittedName>
</protein>
<evidence type="ECO:0000313" key="3">
    <source>
        <dbReference type="Proteomes" id="UP000239665"/>
    </source>
</evidence>
<proteinExistence type="inferred from homology"/>
<evidence type="ECO:0000256" key="1">
    <source>
        <dbReference type="ARBA" id="ARBA00007644"/>
    </source>
</evidence>